<keyword evidence="3" id="KW-1185">Reference proteome</keyword>
<protein>
    <submittedName>
        <fullName evidence="2">Uncharacterized protein</fullName>
    </submittedName>
</protein>
<comment type="caution">
    <text evidence="2">The sequence shown here is derived from an EMBL/GenBank/DDBJ whole genome shotgun (WGS) entry which is preliminary data.</text>
</comment>
<accession>A0AAW1U9P6</accession>
<sequence>MSDDIAKKIGMSLSGPGPADYFLPSTIGHRNHDISKSRGPSFSMGVRLPGLFCDSRVKSESPGPKYQVEYLTKYGKSDVPSNVAAERIRSKSCKLFGDTRRNRSFERSSSCRNSDREFPGERTDTIMKKVSEAKSYDSRKTTKIIESRTLNNDLKSFYAESQSKPMNNRPRIHSAKYGDASRRF</sequence>
<evidence type="ECO:0000313" key="2">
    <source>
        <dbReference type="EMBL" id="KAK9877416.1"/>
    </source>
</evidence>
<organism evidence="2 3">
    <name type="scientific">Henosepilachna vigintioctopunctata</name>
    <dbReference type="NCBI Taxonomy" id="420089"/>
    <lineage>
        <taxon>Eukaryota</taxon>
        <taxon>Metazoa</taxon>
        <taxon>Ecdysozoa</taxon>
        <taxon>Arthropoda</taxon>
        <taxon>Hexapoda</taxon>
        <taxon>Insecta</taxon>
        <taxon>Pterygota</taxon>
        <taxon>Neoptera</taxon>
        <taxon>Endopterygota</taxon>
        <taxon>Coleoptera</taxon>
        <taxon>Polyphaga</taxon>
        <taxon>Cucujiformia</taxon>
        <taxon>Coccinelloidea</taxon>
        <taxon>Coccinellidae</taxon>
        <taxon>Epilachninae</taxon>
        <taxon>Epilachnini</taxon>
        <taxon>Henosepilachna</taxon>
    </lineage>
</organism>
<dbReference type="EMBL" id="JARQZJ010000042">
    <property type="protein sequence ID" value="KAK9877416.1"/>
    <property type="molecule type" value="Genomic_DNA"/>
</dbReference>
<dbReference type="Proteomes" id="UP001431783">
    <property type="component" value="Unassembled WGS sequence"/>
</dbReference>
<evidence type="ECO:0000313" key="3">
    <source>
        <dbReference type="Proteomes" id="UP001431783"/>
    </source>
</evidence>
<dbReference type="AlphaFoldDB" id="A0AAW1U9P6"/>
<feature type="region of interest" description="Disordered" evidence="1">
    <location>
        <begin position="159"/>
        <end position="184"/>
    </location>
</feature>
<proteinExistence type="predicted"/>
<reference evidence="2 3" key="1">
    <citation type="submission" date="2023-03" db="EMBL/GenBank/DDBJ databases">
        <title>Genome insight into feeding habits of ladybird beetles.</title>
        <authorList>
            <person name="Li H.-S."/>
            <person name="Huang Y.-H."/>
            <person name="Pang H."/>
        </authorList>
    </citation>
    <scope>NUCLEOTIDE SEQUENCE [LARGE SCALE GENOMIC DNA]</scope>
    <source>
        <strain evidence="2">SYSU_2023b</strain>
        <tissue evidence="2">Whole body</tissue>
    </source>
</reference>
<name>A0AAW1U9P6_9CUCU</name>
<evidence type="ECO:0000256" key="1">
    <source>
        <dbReference type="SAM" id="MobiDB-lite"/>
    </source>
</evidence>
<gene>
    <name evidence="2" type="ORF">WA026_018529</name>
</gene>